<gene>
    <name evidence="9" type="primary">coaD</name>
    <name evidence="11" type="ORF">ENX73_00035</name>
</gene>
<evidence type="ECO:0000256" key="6">
    <source>
        <dbReference type="ARBA" id="ARBA00022842"/>
    </source>
</evidence>
<dbReference type="UniPathway" id="UPA00241">
    <property type="reaction ID" value="UER00355"/>
</dbReference>
<evidence type="ECO:0000313" key="11">
    <source>
        <dbReference type="EMBL" id="HGE74501.1"/>
    </source>
</evidence>
<keyword evidence="4 9" id="KW-0547">Nucleotide-binding</keyword>
<evidence type="ECO:0000256" key="9">
    <source>
        <dbReference type="HAMAP-Rule" id="MF_00151"/>
    </source>
</evidence>
<feature type="binding site" evidence="9">
    <location>
        <begin position="86"/>
        <end position="88"/>
    </location>
    <ligand>
        <name>ATP</name>
        <dbReference type="ChEBI" id="CHEBI:30616"/>
    </ligand>
</feature>
<feature type="binding site" evidence="9">
    <location>
        <position position="96"/>
    </location>
    <ligand>
        <name>ATP</name>
        <dbReference type="ChEBI" id="CHEBI:30616"/>
    </ligand>
</feature>
<evidence type="ECO:0000256" key="5">
    <source>
        <dbReference type="ARBA" id="ARBA00022840"/>
    </source>
</evidence>
<dbReference type="EC" id="2.7.7.3" evidence="9"/>
<dbReference type="EMBL" id="DTPE01000001">
    <property type="protein sequence ID" value="HGE74501.1"/>
    <property type="molecule type" value="Genomic_DNA"/>
</dbReference>
<dbReference type="InterPro" id="IPR004821">
    <property type="entry name" value="Cyt_trans-like"/>
</dbReference>
<dbReference type="GO" id="GO:0004595">
    <property type="term" value="F:pantetheine-phosphate adenylyltransferase activity"/>
    <property type="evidence" value="ECO:0007669"/>
    <property type="project" value="UniProtKB-UniRule"/>
</dbReference>
<feature type="binding site" evidence="9">
    <location>
        <position position="40"/>
    </location>
    <ligand>
        <name>substrate</name>
    </ligand>
</feature>
<evidence type="ECO:0000256" key="1">
    <source>
        <dbReference type="ARBA" id="ARBA00022490"/>
    </source>
</evidence>
<proteinExistence type="inferred from homology"/>
<protein>
    <recommendedName>
        <fullName evidence="9">Phosphopantetheine adenylyltransferase</fullName>
        <ecNumber evidence="9">2.7.7.3</ecNumber>
    </recommendedName>
    <alternativeName>
        <fullName evidence="9">Dephospho-CoA pyrophosphorylase</fullName>
    </alternativeName>
    <alternativeName>
        <fullName evidence="9">Pantetheine-phosphate adenylyltransferase</fullName>
        <shortName evidence="9">PPAT</shortName>
    </alternativeName>
</protein>
<evidence type="ECO:0000256" key="3">
    <source>
        <dbReference type="ARBA" id="ARBA00022695"/>
    </source>
</evidence>
<evidence type="ECO:0000256" key="8">
    <source>
        <dbReference type="ARBA" id="ARBA00029346"/>
    </source>
</evidence>
<keyword evidence="5 9" id="KW-0067">ATP-binding</keyword>
<dbReference type="NCBIfam" id="TIGR00125">
    <property type="entry name" value="cyt_tran_rel"/>
    <property type="match status" value="1"/>
</dbReference>
<evidence type="ECO:0000256" key="2">
    <source>
        <dbReference type="ARBA" id="ARBA00022679"/>
    </source>
</evidence>
<keyword evidence="7 9" id="KW-0173">Coenzyme A biosynthesis</keyword>
<dbReference type="AlphaFoldDB" id="A0A7V3RD99"/>
<feature type="site" description="Transition state stabilizer" evidence="9">
    <location>
        <position position="16"/>
    </location>
</feature>
<dbReference type="GO" id="GO:0005737">
    <property type="term" value="C:cytoplasm"/>
    <property type="evidence" value="ECO:0007669"/>
    <property type="project" value="UniProtKB-SubCell"/>
</dbReference>
<comment type="catalytic activity">
    <reaction evidence="8 9">
        <text>(R)-4'-phosphopantetheine + ATP + H(+) = 3'-dephospho-CoA + diphosphate</text>
        <dbReference type="Rhea" id="RHEA:19801"/>
        <dbReference type="ChEBI" id="CHEBI:15378"/>
        <dbReference type="ChEBI" id="CHEBI:30616"/>
        <dbReference type="ChEBI" id="CHEBI:33019"/>
        <dbReference type="ChEBI" id="CHEBI:57328"/>
        <dbReference type="ChEBI" id="CHEBI:61723"/>
        <dbReference type="EC" id="2.7.7.3"/>
    </reaction>
</comment>
<evidence type="ECO:0000259" key="10">
    <source>
        <dbReference type="Pfam" id="PF01467"/>
    </source>
</evidence>
<feature type="binding site" evidence="9">
    <location>
        <begin position="121"/>
        <end position="127"/>
    </location>
    <ligand>
        <name>ATP</name>
        <dbReference type="ChEBI" id="CHEBI:30616"/>
    </ligand>
</feature>
<feature type="domain" description="Cytidyltransferase-like" evidence="10">
    <location>
        <begin position="4"/>
        <end position="131"/>
    </location>
</feature>
<dbReference type="InterPro" id="IPR001980">
    <property type="entry name" value="PPAT"/>
</dbReference>
<dbReference type="NCBIfam" id="TIGR01510">
    <property type="entry name" value="coaD_prev_kdtB"/>
    <property type="match status" value="1"/>
</dbReference>
<comment type="pathway">
    <text evidence="9">Cofactor biosynthesis; coenzyme A biosynthesis; CoA from (R)-pantothenate: step 4/5.</text>
</comment>
<comment type="subunit">
    <text evidence="9">Homohexamer.</text>
</comment>
<dbReference type="CDD" id="cd02163">
    <property type="entry name" value="PPAT"/>
    <property type="match status" value="1"/>
</dbReference>
<feature type="binding site" evidence="9">
    <location>
        <begin position="8"/>
        <end position="9"/>
    </location>
    <ligand>
        <name>ATP</name>
        <dbReference type="ChEBI" id="CHEBI:30616"/>
    </ligand>
</feature>
<dbReference type="Pfam" id="PF01467">
    <property type="entry name" value="CTP_transf_like"/>
    <property type="match status" value="1"/>
</dbReference>
<keyword evidence="2 9" id="KW-0808">Transferase</keyword>
<dbReference type="SUPFAM" id="SSF52374">
    <property type="entry name" value="Nucleotidylyl transferase"/>
    <property type="match status" value="1"/>
</dbReference>
<comment type="function">
    <text evidence="9">Reversibly transfers an adenylyl group from ATP to 4'-phosphopantetheine, yielding dephospho-CoA (dPCoA) and pyrophosphate.</text>
</comment>
<evidence type="ECO:0000256" key="7">
    <source>
        <dbReference type="ARBA" id="ARBA00022993"/>
    </source>
</evidence>
<dbReference type="PANTHER" id="PTHR21342">
    <property type="entry name" value="PHOSPHOPANTETHEINE ADENYLYLTRANSFERASE"/>
    <property type="match status" value="1"/>
</dbReference>
<organism evidence="11">
    <name type="scientific">Mesoaciditoga lauensis</name>
    <dbReference type="NCBI Taxonomy" id="1495039"/>
    <lineage>
        <taxon>Bacteria</taxon>
        <taxon>Thermotogati</taxon>
        <taxon>Thermotogota</taxon>
        <taxon>Thermotogae</taxon>
        <taxon>Mesoaciditogales</taxon>
        <taxon>Mesoaciditogaceae</taxon>
        <taxon>Mesoaciditoga</taxon>
    </lineage>
</organism>
<comment type="cofactor">
    <cofactor evidence="9">
        <name>Mg(2+)</name>
        <dbReference type="ChEBI" id="CHEBI:18420"/>
    </cofactor>
</comment>
<dbReference type="GO" id="GO:0005524">
    <property type="term" value="F:ATP binding"/>
    <property type="evidence" value="ECO:0007669"/>
    <property type="project" value="UniProtKB-KW"/>
</dbReference>
<dbReference type="InterPro" id="IPR014729">
    <property type="entry name" value="Rossmann-like_a/b/a_fold"/>
</dbReference>
<dbReference type="GO" id="GO:0015937">
    <property type="term" value="P:coenzyme A biosynthetic process"/>
    <property type="evidence" value="ECO:0007669"/>
    <property type="project" value="UniProtKB-UniRule"/>
</dbReference>
<name>A0A7V3RD99_9BACT</name>
<reference evidence="11" key="1">
    <citation type="journal article" date="2020" name="mSystems">
        <title>Genome- and Community-Level Interaction Insights into Carbon Utilization and Element Cycling Functions of Hydrothermarchaeota in Hydrothermal Sediment.</title>
        <authorList>
            <person name="Zhou Z."/>
            <person name="Liu Y."/>
            <person name="Xu W."/>
            <person name="Pan J."/>
            <person name="Luo Z.H."/>
            <person name="Li M."/>
        </authorList>
    </citation>
    <scope>NUCLEOTIDE SEQUENCE [LARGE SCALE GENOMIC DNA]</scope>
    <source>
        <strain evidence="11">SpSt-966</strain>
    </source>
</reference>
<feature type="binding site" evidence="9">
    <location>
        <position position="71"/>
    </location>
    <ligand>
        <name>substrate</name>
    </ligand>
</feature>
<feature type="binding site" evidence="9">
    <location>
        <position position="8"/>
    </location>
    <ligand>
        <name>substrate</name>
    </ligand>
</feature>
<sequence length="158" mass="18485">MKAIYPGSFDPVTYGHIDIIKRASEVFEDFTVVLMNNSRKKPLFSVDERFEMLKSVTKELNVKVDIHNGLLVQYAKAHDVKVALRGLRAVEDFEYEFEMALANKEMDTNLETIYFMTDIRYLFLSSSMVKEIAQFGGELKQWVPEFVEKKLREKFQKL</sequence>
<evidence type="ECO:0000256" key="4">
    <source>
        <dbReference type="ARBA" id="ARBA00022741"/>
    </source>
</evidence>
<dbReference type="PRINTS" id="PR01020">
    <property type="entry name" value="LPSBIOSNTHSS"/>
</dbReference>
<accession>A0A7V3RD99</accession>
<comment type="subcellular location">
    <subcellularLocation>
        <location evidence="9">Cytoplasm</location>
    </subcellularLocation>
</comment>
<keyword evidence="1 9" id="KW-0963">Cytoplasm</keyword>
<comment type="caution">
    <text evidence="11">The sequence shown here is derived from an EMBL/GenBank/DDBJ whole genome shotgun (WGS) entry which is preliminary data.</text>
</comment>
<dbReference type="PANTHER" id="PTHR21342:SF1">
    <property type="entry name" value="PHOSPHOPANTETHEINE ADENYLYLTRANSFERASE"/>
    <property type="match status" value="1"/>
</dbReference>
<feature type="binding site" evidence="9">
    <location>
        <position position="85"/>
    </location>
    <ligand>
        <name>substrate</name>
    </ligand>
</feature>
<keyword evidence="6 9" id="KW-0460">Magnesium</keyword>
<keyword evidence="3 9" id="KW-0548">Nucleotidyltransferase</keyword>
<dbReference type="Gene3D" id="3.40.50.620">
    <property type="entry name" value="HUPs"/>
    <property type="match status" value="1"/>
</dbReference>
<comment type="similarity">
    <text evidence="9">Belongs to the bacterial CoaD family.</text>
</comment>
<dbReference type="HAMAP" id="MF_00151">
    <property type="entry name" value="PPAT_bact"/>
    <property type="match status" value="1"/>
</dbReference>
<feature type="binding site" evidence="9">
    <location>
        <position position="16"/>
    </location>
    <ligand>
        <name>ATP</name>
        <dbReference type="ChEBI" id="CHEBI:30616"/>
    </ligand>
</feature>